<geneLocation type="plasmid" evidence="1 2">
    <name>p319</name>
</geneLocation>
<protein>
    <recommendedName>
        <fullName evidence="3">Type-F conjugative transfer system protein TrbI</fullName>
    </recommendedName>
</protein>
<reference evidence="1 2" key="1">
    <citation type="submission" date="2014-10" db="EMBL/GenBank/DDBJ databases">
        <title>The Complete Genome Sequence for the Shellfish Pathogen Vibrio coralliilyticus RE98 Isolated from a Shellfish Hatchery.</title>
        <authorList>
            <person name="Richards G.P."/>
            <person name="Bono J.L."/>
            <person name="Watson M.A."/>
            <person name="Needleman D.S."/>
        </authorList>
    </citation>
    <scope>NUCLEOTIDE SEQUENCE [LARGE SCALE GENOMIC DNA]</scope>
    <source>
        <strain evidence="1 2">RE98</strain>
        <plasmid evidence="1 2">p319</plasmid>
    </source>
</reference>
<dbReference type="KEGG" id="vcy:IX92_28180"/>
<organism evidence="1 2">
    <name type="scientific">Vibrio coralliilyticus</name>
    <dbReference type="NCBI Taxonomy" id="190893"/>
    <lineage>
        <taxon>Bacteria</taxon>
        <taxon>Pseudomonadati</taxon>
        <taxon>Pseudomonadota</taxon>
        <taxon>Gammaproteobacteria</taxon>
        <taxon>Vibrionales</taxon>
        <taxon>Vibrionaceae</taxon>
        <taxon>Vibrio</taxon>
    </lineage>
</organism>
<dbReference type="RefSeq" id="WP_043011846.1">
    <property type="nucleotide sequence ID" value="NZ_CP009620.1"/>
</dbReference>
<evidence type="ECO:0000313" key="1">
    <source>
        <dbReference type="EMBL" id="AIW22913.1"/>
    </source>
</evidence>
<dbReference type="Proteomes" id="UP000030081">
    <property type="component" value="Plasmid p319"/>
</dbReference>
<dbReference type="Pfam" id="PF09677">
    <property type="entry name" value="TrbI_Ftype"/>
    <property type="match status" value="1"/>
</dbReference>
<proteinExistence type="predicted"/>
<dbReference type="EMBL" id="CP009620">
    <property type="protein sequence ID" value="AIW22913.1"/>
    <property type="molecule type" value="Genomic_DNA"/>
</dbReference>
<name>A0AAN0W1I9_9VIBR</name>
<sequence>MNAVKIWALAFVVQGLGVAMFWHVSESPCAVTTLNLGPIYAEYQRTLVDESLTVDQQYQRWTHFHTILNWVVGDYQRDHHTLILRPSAVMAGAEDITLPVQRAVEQALDTETAP</sequence>
<gene>
    <name evidence="1" type="ORF">IX92_28180</name>
</gene>
<accession>A0AAN0W1I9</accession>
<dbReference type="AlphaFoldDB" id="A0AAN0W1I9"/>
<evidence type="ECO:0000313" key="2">
    <source>
        <dbReference type="Proteomes" id="UP000030081"/>
    </source>
</evidence>
<keyword evidence="1" id="KW-0614">Plasmid</keyword>
<evidence type="ECO:0008006" key="3">
    <source>
        <dbReference type="Google" id="ProtNLM"/>
    </source>
</evidence>
<dbReference type="InterPro" id="IPR014115">
    <property type="entry name" value="TrbI_Ftype"/>
</dbReference>
<keyword evidence="2" id="KW-1185">Reference proteome</keyword>